<accession>A0A1L8DDC8</accession>
<proteinExistence type="predicted"/>
<dbReference type="AlphaFoldDB" id="A0A1L8DDC8"/>
<keyword evidence="1" id="KW-0175">Coiled coil</keyword>
<reference evidence="2" key="1">
    <citation type="submission" date="2016-12" db="EMBL/GenBank/DDBJ databases">
        <title>An insight into the sialome and mialome of the sand fly, Nyssomyia neivai.</title>
        <authorList>
            <person name="Sebastian V."/>
            <person name="Goulart T.M."/>
            <person name="Oliveira W."/>
            <person name="Calvo E."/>
            <person name="Oliveira L.F."/>
            <person name="Pinto M.C."/>
            <person name="Rosselino A.M."/>
            <person name="Ribeiro J.M."/>
        </authorList>
    </citation>
    <scope>NUCLEOTIDE SEQUENCE</scope>
</reference>
<dbReference type="Pfam" id="PF15136">
    <property type="entry name" value="UPF0449"/>
    <property type="match status" value="1"/>
</dbReference>
<protein>
    <submittedName>
        <fullName evidence="2">Uncharacterized protein</fullName>
    </submittedName>
</protein>
<evidence type="ECO:0000313" key="2">
    <source>
        <dbReference type="EMBL" id="JAV04387.1"/>
    </source>
</evidence>
<organism evidence="2">
    <name type="scientific">Nyssomyia neivai</name>
    <dbReference type="NCBI Taxonomy" id="330878"/>
    <lineage>
        <taxon>Eukaryota</taxon>
        <taxon>Metazoa</taxon>
        <taxon>Ecdysozoa</taxon>
        <taxon>Arthropoda</taxon>
        <taxon>Hexapoda</taxon>
        <taxon>Insecta</taxon>
        <taxon>Pterygota</taxon>
        <taxon>Neoptera</taxon>
        <taxon>Endopterygota</taxon>
        <taxon>Diptera</taxon>
        <taxon>Nematocera</taxon>
        <taxon>Psychodoidea</taxon>
        <taxon>Psychodidae</taxon>
        <taxon>Nyssomyia</taxon>
    </lineage>
</organism>
<dbReference type="EMBL" id="GFDF01009697">
    <property type="protein sequence ID" value="JAV04387.1"/>
    <property type="molecule type" value="Transcribed_RNA"/>
</dbReference>
<feature type="coiled-coil region" evidence="1">
    <location>
        <begin position="62"/>
        <end position="107"/>
    </location>
</feature>
<name>A0A1L8DDC8_9DIPT</name>
<evidence type="ECO:0000256" key="1">
    <source>
        <dbReference type="SAM" id="Coils"/>
    </source>
</evidence>
<dbReference type="InterPro" id="IPR028227">
    <property type="entry name" value="UPF0449"/>
</dbReference>
<sequence length="114" mass="13561">MLKKLPPAPPMLSAEEILEDMETFKAEKPENPNVRQPQDSESVQLEEWWKLFETFQKDVVHMKDIRERLEEVKRHLRDKTQLIGEQANDLQGKIEKNLEEVSLFEEEIKMRSQS</sequence>